<dbReference type="EMBL" id="QREV01000014">
    <property type="protein sequence ID" value="RDU49675.1"/>
    <property type="molecule type" value="Genomic_DNA"/>
</dbReference>
<keyword evidence="5" id="KW-1185">Reference proteome</keyword>
<evidence type="ECO:0000313" key="2">
    <source>
        <dbReference type="EMBL" id="MBC8601690.1"/>
    </source>
</evidence>
<keyword evidence="1" id="KW-0472">Membrane</keyword>
<evidence type="ECO:0000313" key="3">
    <source>
        <dbReference type="EMBL" id="RDU49675.1"/>
    </source>
</evidence>
<protein>
    <submittedName>
        <fullName evidence="3">Uncharacterized protein</fullName>
    </submittedName>
</protein>
<dbReference type="Proteomes" id="UP000629596">
    <property type="component" value="Unassembled WGS sequence"/>
</dbReference>
<dbReference type="RefSeq" id="WP_115499178.1">
    <property type="nucleotide sequence ID" value="NZ_JACRTI010000014.1"/>
</dbReference>
<proteinExistence type="predicted"/>
<accession>A0A3D8HFC3</accession>
<evidence type="ECO:0000256" key="1">
    <source>
        <dbReference type="SAM" id="Phobius"/>
    </source>
</evidence>
<keyword evidence="1" id="KW-1133">Transmembrane helix</keyword>
<dbReference type="EMBL" id="JACRTI010000014">
    <property type="protein sequence ID" value="MBC8601690.1"/>
    <property type="molecule type" value="Genomic_DNA"/>
</dbReference>
<evidence type="ECO:0000313" key="5">
    <source>
        <dbReference type="Proteomes" id="UP000629596"/>
    </source>
</evidence>
<sequence>MRTQKFSHMAGGKVLEIIIAILTIVLLIIFLVLLFANALNVISVLILLVSVVSVIWFTYKYYKPAFTDVIFSDEGIISKTHFEQEELPIDAIRGIWYYKNGHETDIKPYSDKDKLKNCIIIIGDIDWFTNVEYIRVNGSAVLRDSFKKGYTTLVYRKRLDGVLNELDYKIRHNALHNKQDLHFG</sequence>
<name>A0A3D8HFC3_9BACT</name>
<dbReference type="Proteomes" id="UP000256321">
    <property type="component" value="Unassembled WGS sequence"/>
</dbReference>
<feature type="transmembrane region" description="Helical" evidence="1">
    <location>
        <begin position="12"/>
        <end position="35"/>
    </location>
</feature>
<reference evidence="2 5" key="2">
    <citation type="submission" date="2020-08" db="EMBL/GenBank/DDBJ databases">
        <title>Genome public.</title>
        <authorList>
            <person name="Liu C."/>
            <person name="Sun Q."/>
        </authorList>
    </citation>
    <scope>NUCLEOTIDE SEQUENCE [LARGE SCALE GENOMIC DNA]</scope>
    <source>
        <strain evidence="2 5">426_9</strain>
    </source>
</reference>
<organism evidence="3 4">
    <name type="scientific">Parabacteroides acidifaciens</name>
    <dbReference type="NCBI Taxonomy" id="2290935"/>
    <lineage>
        <taxon>Bacteria</taxon>
        <taxon>Pseudomonadati</taxon>
        <taxon>Bacteroidota</taxon>
        <taxon>Bacteroidia</taxon>
        <taxon>Bacteroidales</taxon>
        <taxon>Tannerellaceae</taxon>
        <taxon>Parabacteroides</taxon>
    </lineage>
</organism>
<reference evidence="3 4" key="1">
    <citation type="submission" date="2018-07" db="EMBL/GenBank/DDBJ databases">
        <title>Parabacteroides acidifaciens nov. sp., isolated from human feces.</title>
        <authorList>
            <person name="Wang Y.J."/>
        </authorList>
    </citation>
    <scope>NUCLEOTIDE SEQUENCE [LARGE SCALE GENOMIC DNA]</scope>
    <source>
        <strain evidence="3 4">426-9</strain>
    </source>
</reference>
<evidence type="ECO:0000313" key="4">
    <source>
        <dbReference type="Proteomes" id="UP000256321"/>
    </source>
</evidence>
<feature type="transmembrane region" description="Helical" evidence="1">
    <location>
        <begin position="41"/>
        <end position="59"/>
    </location>
</feature>
<dbReference type="AlphaFoldDB" id="A0A3D8HFC3"/>
<comment type="caution">
    <text evidence="3">The sequence shown here is derived from an EMBL/GenBank/DDBJ whole genome shotgun (WGS) entry which is preliminary data.</text>
</comment>
<gene>
    <name evidence="3" type="ORF">DWU89_08320</name>
    <name evidence="2" type="ORF">H8784_08135</name>
</gene>
<keyword evidence="1" id="KW-0812">Transmembrane</keyword>